<dbReference type="AlphaFoldDB" id="A0A200Q6T0"/>
<accession>A0A200Q6T0</accession>
<comment type="caution">
    <text evidence="2">The sequence shown here is derived from an EMBL/GenBank/DDBJ whole genome shotgun (WGS) entry which is preliminary data.</text>
</comment>
<dbReference type="InParanoid" id="A0A200Q6T0"/>
<reference evidence="2 3" key="1">
    <citation type="journal article" date="2017" name="Mol. Plant">
        <title>The Genome of Medicinal Plant Macleaya cordata Provides New Insights into Benzylisoquinoline Alkaloids Metabolism.</title>
        <authorList>
            <person name="Liu X."/>
            <person name="Liu Y."/>
            <person name="Huang P."/>
            <person name="Ma Y."/>
            <person name="Qing Z."/>
            <person name="Tang Q."/>
            <person name="Cao H."/>
            <person name="Cheng P."/>
            <person name="Zheng Y."/>
            <person name="Yuan Z."/>
            <person name="Zhou Y."/>
            <person name="Liu J."/>
            <person name="Tang Z."/>
            <person name="Zhuo Y."/>
            <person name="Zhang Y."/>
            <person name="Yu L."/>
            <person name="Huang J."/>
            <person name="Yang P."/>
            <person name="Peng Q."/>
            <person name="Zhang J."/>
            <person name="Jiang W."/>
            <person name="Zhang Z."/>
            <person name="Lin K."/>
            <person name="Ro D.K."/>
            <person name="Chen X."/>
            <person name="Xiong X."/>
            <person name="Shang Y."/>
            <person name="Huang S."/>
            <person name="Zeng J."/>
        </authorList>
    </citation>
    <scope>NUCLEOTIDE SEQUENCE [LARGE SCALE GENOMIC DNA]</scope>
    <source>
        <strain evidence="3">cv. BLH2017</strain>
        <tissue evidence="2">Root</tissue>
    </source>
</reference>
<keyword evidence="1" id="KW-0812">Transmembrane</keyword>
<evidence type="ECO:0000313" key="2">
    <source>
        <dbReference type="EMBL" id="OVA06134.1"/>
    </source>
</evidence>
<keyword evidence="1" id="KW-0472">Membrane</keyword>
<dbReference type="Gene3D" id="1.20.1250.20">
    <property type="entry name" value="MFS general substrate transporter like domains"/>
    <property type="match status" value="1"/>
</dbReference>
<protein>
    <submittedName>
        <fullName evidence="2">Proton-dependent oligopeptide transporter family</fullName>
    </submittedName>
</protein>
<feature type="transmembrane region" description="Helical" evidence="1">
    <location>
        <begin position="96"/>
        <end position="114"/>
    </location>
</feature>
<dbReference type="Proteomes" id="UP000195402">
    <property type="component" value="Unassembled WGS sequence"/>
</dbReference>
<feature type="transmembrane region" description="Helical" evidence="1">
    <location>
        <begin position="120"/>
        <end position="140"/>
    </location>
</feature>
<dbReference type="InterPro" id="IPR036259">
    <property type="entry name" value="MFS_trans_sf"/>
</dbReference>
<evidence type="ECO:0000256" key="1">
    <source>
        <dbReference type="SAM" id="Phobius"/>
    </source>
</evidence>
<sequence>MADTGAVTINEDEYDEPLLKSNDYGGESNGSVVEGVVNCRGERVIDRSKFGGWKSASLIIVVDIAETVAYNGVSSNLISYLTGPLRQSTITAAANVNIWVGAGWMLPLLGAVVADSYLGRFRTILFSCLIYILVGLFLSLKQKV</sequence>
<dbReference type="EMBL" id="MVGT01002944">
    <property type="protein sequence ID" value="OVA06134.1"/>
    <property type="molecule type" value="Genomic_DNA"/>
</dbReference>
<organism evidence="2 3">
    <name type="scientific">Macleaya cordata</name>
    <name type="common">Five-seeded plume-poppy</name>
    <name type="synonym">Bocconia cordata</name>
    <dbReference type="NCBI Taxonomy" id="56857"/>
    <lineage>
        <taxon>Eukaryota</taxon>
        <taxon>Viridiplantae</taxon>
        <taxon>Streptophyta</taxon>
        <taxon>Embryophyta</taxon>
        <taxon>Tracheophyta</taxon>
        <taxon>Spermatophyta</taxon>
        <taxon>Magnoliopsida</taxon>
        <taxon>Ranunculales</taxon>
        <taxon>Papaveraceae</taxon>
        <taxon>Papaveroideae</taxon>
        <taxon>Macleaya</taxon>
    </lineage>
</organism>
<gene>
    <name evidence="2" type="ORF">BVC80_1639g20</name>
</gene>
<name>A0A200Q6T0_MACCD</name>
<proteinExistence type="predicted"/>
<dbReference type="PANTHER" id="PTHR11654">
    <property type="entry name" value="OLIGOPEPTIDE TRANSPORTER-RELATED"/>
    <property type="match status" value="1"/>
</dbReference>
<keyword evidence="1" id="KW-1133">Transmembrane helix</keyword>
<dbReference type="OrthoDB" id="1898501at2759"/>
<evidence type="ECO:0000313" key="3">
    <source>
        <dbReference type="Proteomes" id="UP000195402"/>
    </source>
</evidence>
<dbReference type="OMA" id="TECCEFM"/>
<keyword evidence="3" id="KW-1185">Reference proteome</keyword>